<dbReference type="InterPro" id="IPR003439">
    <property type="entry name" value="ABC_transporter-like_ATP-bd"/>
</dbReference>
<dbReference type="CDD" id="cd03230">
    <property type="entry name" value="ABC_DR_subfamily_A"/>
    <property type="match status" value="1"/>
</dbReference>
<comment type="caution">
    <text evidence="6">The sequence shown here is derived from an EMBL/GenBank/DDBJ whole genome shotgun (WGS) entry which is preliminary data.</text>
</comment>
<evidence type="ECO:0000256" key="4">
    <source>
        <dbReference type="ARBA" id="ARBA00022840"/>
    </source>
</evidence>
<dbReference type="SMART" id="SM00382">
    <property type="entry name" value="AAA"/>
    <property type="match status" value="1"/>
</dbReference>
<dbReference type="Pfam" id="PF00005">
    <property type="entry name" value="ABC_tran"/>
    <property type="match status" value="1"/>
</dbReference>
<dbReference type="AlphaFoldDB" id="A0A086ZXI9"/>
<dbReference type="Gene3D" id="3.40.50.300">
    <property type="entry name" value="P-loop containing nucleotide triphosphate hydrolases"/>
    <property type="match status" value="1"/>
</dbReference>
<keyword evidence="6" id="KW-0378">Hydrolase</keyword>
<dbReference type="InterPro" id="IPR003593">
    <property type="entry name" value="AAA+_ATPase"/>
</dbReference>
<evidence type="ECO:0000256" key="3">
    <source>
        <dbReference type="ARBA" id="ARBA00022741"/>
    </source>
</evidence>
<dbReference type="Proteomes" id="UP000029108">
    <property type="component" value="Unassembled WGS sequence"/>
</dbReference>
<evidence type="ECO:0000313" key="6">
    <source>
        <dbReference type="EMBL" id="KFI51239.1"/>
    </source>
</evidence>
<dbReference type="InterPro" id="IPR027417">
    <property type="entry name" value="P-loop_NTPase"/>
</dbReference>
<dbReference type="eggNOG" id="COG1131">
    <property type="taxonomic scope" value="Bacteria"/>
</dbReference>
<evidence type="ECO:0000256" key="1">
    <source>
        <dbReference type="ARBA" id="ARBA00005417"/>
    </source>
</evidence>
<dbReference type="PROSITE" id="PS50893">
    <property type="entry name" value="ABC_TRANSPORTER_2"/>
    <property type="match status" value="1"/>
</dbReference>
<dbReference type="PANTHER" id="PTHR43335:SF4">
    <property type="entry name" value="ABC TRANSPORTER, ATP-BINDING PROTEIN"/>
    <property type="match status" value="1"/>
</dbReference>
<dbReference type="RefSeq" id="WP_033495394.1">
    <property type="nucleotide sequence ID" value="NZ_JDUU01000025.1"/>
</dbReference>
<protein>
    <submittedName>
        <fullName evidence="6">ABC transporter</fullName>
        <ecNumber evidence="6">3.6.3.41</ecNumber>
    </submittedName>
</protein>
<dbReference type="SUPFAM" id="SSF52540">
    <property type="entry name" value="P-loop containing nucleoside triphosphate hydrolases"/>
    <property type="match status" value="1"/>
</dbReference>
<name>A0A086ZXI9_9BIFI</name>
<dbReference type="PANTHER" id="PTHR43335">
    <property type="entry name" value="ABC TRANSPORTER, ATP-BINDING PROTEIN"/>
    <property type="match status" value="1"/>
</dbReference>
<dbReference type="OrthoDB" id="9804819at2"/>
<evidence type="ECO:0000259" key="5">
    <source>
        <dbReference type="PROSITE" id="PS50893"/>
    </source>
</evidence>
<dbReference type="GO" id="GO:0005524">
    <property type="term" value="F:ATP binding"/>
    <property type="evidence" value="ECO:0007669"/>
    <property type="project" value="UniProtKB-KW"/>
</dbReference>
<gene>
    <name evidence="6" type="ORF">BBIA_0802</name>
</gene>
<dbReference type="STRING" id="1437608.GCA_000771645_01339"/>
<keyword evidence="4" id="KW-0067">ATP-binding</keyword>
<feature type="domain" description="ABC transporter" evidence="5">
    <location>
        <begin position="5"/>
        <end position="232"/>
    </location>
</feature>
<dbReference type="EC" id="3.6.3.41" evidence="6"/>
<keyword evidence="3" id="KW-0547">Nucleotide-binding</keyword>
<accession>A0A086ZXI9</accession>
<keyword evidence="2" id="KW-0813">Transport</keyword>
<keyword evidence="7" id="KW-1185">Reference proteome</keyword>
<dbReference type="GO" id="GO:0016887">
    <property type="term" value="F:ATP hydrolysis activity"/>
    <property type="evidence" value="ECO:0007669"/>
    <property type="project" value="InterPro"/>
</dbReference>
<evidence type="ECO:0000256" key="2">
    <source>
        <dbReference type="ARBA" id="ARBA00022448"/>
    </source>
</evidence>
<proteinExistence type="inferred from homology"/>
<organism evidence="6 7">
    <name type="scientific">Bifidobacterium biavatii DSM 23969</name>
    <dbReference type="NCBI Taxonomy" id="1437608"/>
    <lineage>
        <taxon>Bacteria</taxon>
        <taxon>Bacillati</taxon>
        <taxon>Actinomycetota</taxon>
        <taxon>Actinomycetes</taxon>
        <taxon>Bifidobacteriales</taxon>
        <taxon>Bifidobacteriaceae</taxon>
        <taxon>Bifidobacterium</taxon>
    </lineage>
</organism>
<sequence length="313" mass="34317">MDAVVEVHGLTKRYVSGPVVGPIDFEVWPGQVLAVAGSNGAGKSTTLRMLLGLASPSQGRALVMGRPYRQLEHPGLQVGVFLGGRLGDESMTSREYLTFMAGMQGLHNVRRRVRRVLRACSLDHWPKVRIRGYSTGMRQRLGVACAMLSDAPILVLDEPFNGLDIEGRLWLHDSLKQWAESGRTVILAAHEIEELQRIATHVLIVMHGRQMGCGPIEQVINDNSDGAGIIFRFANGVDVSRKAAALNDLMGMGADLRALKNDLYLARRTDEDTVFATAARCEAPLVQLNRAEPTLREVMTSIINRSSVKSHTS</sequence>
<dbReference type="EMBL" id="JGYN01000010">
    <property type="protein sequence ID" value="KFI51239.1"/>
    <property type="molecule type" value="Genomic_DNA"/>
</dbReference>
<reference evidence="6 7" key="1">
    <citation type="submission" date="2014-03" db="EMBL/GenBank/DDBJ databases">
        <title>Genomics of Bifidobacteria.</title>
        <authorList>
            <person name="Ventura M."/>
            <person name="Milani C."/>
            <person name="Lugli G.A."/>
        </authorList>
    </citation>
    <scope>NUCLEOTIDE SEQUENCE [LARGE SCALE GENOMIC DNA]</scope>
    <source>
        <strain evidence="6 7">DSM 23969</strain>
    </source>
</reference>
<evidence type="ECO:0000313" key="7">
    <source>
        <dbReference type="Proteomes" id="UP000029108"/>
    </source>
</evidence>
<comment type="similarity">
    <text evidence="1">Belongs to the ABC transporter superfamily.</text>
</comment>